<dbReference type="GO" id="GO:0008270">
    <property type="term" value="F:zinc ion binding"/>
    <property type="evidence" value="ECO:0007669"/>
    <property type="project" value="UniProtKB-UniRule"/>
</dbReference>
<dbReference type="InterPro" id="IPR006680">
    <property type="entry name" value="Amidohydro-rel"/>
</dbReference>
<dbReference type="Pfam" id="PF01979">
    <property type="entry name" value="Amidohydro_1"/>
    <property type="match status" value="1"/>
</dbReference>
<reference evidence="10" key="1">
    <citation type="submission" date="2019-10" db="EMBL/GenBank/DDBJ databases">
        <authorList>
            <person name="Ashton P.M."/>
            <person name="Dallman T."/>
            <person name="Nair S."/>
            <person name="De Pinna E."/>
            <person name="Peters T."/>
            <person name="Grant K."/>
        </authorList>
    </citation>
    <scope>NUCLEOTIDE SEQUENCE</scope>
    <source>
        <strain evidence="10">808196</strain>
    </source>
</reference>
<dbReference type="InterPro" id="IPR051607">
    <property type="entry name" value="Metallo-dep_hydrolases"/>
</dbReference>
<keyword evidence="4 8" id="KW-0479">Metal-binding</keyword>
<comment type="cofactor">
    <cofactor evidence="8">
        <name>Zn(2+)</name>
        <dbReference type="ChEBI" id="CHEBI:29105"/>
    </cofactor>
    <text evidence="8">Binds 1 zinc ion per subunit.</text>
</comment>
<dbReference type="GO" id="GO:0006147">
    <property type="term" value="P:guanine catabolic process"/>
    <property type="evidence" value="ECO:0007669"/>
    <property type="project" value="UniProtKB-UniRule"/>
</dbReference>
<evidence type="ECO:0000256" key="5">
    <source>
        <dbReference type="ARBA" id="ARBA00022801"/>
    </source>
</evidence>
<feature type="domain" description="Amidohydrolase-related" evidence="9">
    <location>
        <begin position="80"/>
        <end position="449"/>
    </location>
</feature>
<evidence type="ECO:0000256" key="8">
    <source>
        <dbReference type="RuleBase" id="RU366009"/>
    </source>
</evidence>
<dbReference type="SUPFAM" id="SSF51556">
    <property type="entry name" value="Metallo-dependent hydrolases"/>
    <property type="match status" value="1"/>
</dbReference>
<comment type="pathway">
    <text evidence="1 8">Purine metabolism; guanine degradation; xanthine from guanine: step 1/1.</text>
</comment>
<protein>
    <recommendedName>
        <fullName evidence="3 7">Guanine deaminase</fullName>
        <shortName evidence="8">Guanase</shortName>
        <ecNumber evidence="3 7">3.5.4.3</ecNumber>
    </recommendedName>
    <alternativeName>
        <fullName evidence="8">Guanine aminohydrolase</fullName>
    </alternativeName>
</protein>
<dbReference type="AlphaFoldDB" id="A0A626RCH5"/>
<dbReference type="GO" id="GO:0005829">
    <property type="term" value="C:cytosol"/>
    <property type="evidence" value="ECO:0007669"/>
    <property type="project" value="TreeGrafter"/>
</dbReference>
<evidence type="ECO:0000256" key="6">
    <source>
        <dbReference type="ARBA" id="ARBA00022833"/>
    </source>
</evidence>
<evidence type="ECO:0000256" key="4">
    <source>
        <dbReference type="ARBA" id="ARBA00022723"/>
    </source>
</evidence>
<evidence type="ECO:0000256" key="3">
    <source>
        <dbReference type="ARBA" id="ARBA00012781"/>
    </source>
</evidence>
<dbReference type="Gene3D" id="3.20.20.140">
    <property type="entry name" value="Metal-dependent hydrolases"/>
    <property type="match status" value="1"/>
</dbReference>
<dbReference type="NCBIfam" id="NF006679">
    <property type="entry name" value="PRK09228.1"/>
    <property type="match status" value="1"/>
</dbReference>
<name>A0A626RCH5_SALET</name>
<evidence type="ECO:0000256" key="1">
    <source>
        <dbReference type="ARBA" id="ARBA00004984"/>
    </source>
</evidence>
<comment type="catalytic activity">
    <reaction evidence="8">
        <text>guanine + H2O + H(+) = xanthine + NH4(+)</text>
        <dbReference type="Rhea" id="RHEA:14665"/>
        <dbReference type="ChEBI" id="CHEBI:15377"/>
        <dbReference type="ChEBI" id="CHEBI:15378"/>
        <dbReference type="ChEBI" id="CHEBI:16235"/>
        <dbReference type="ChEBI" id="CHEBI:17712"/>
        <dbReference type="ChEBI" id="CHEBI:28938"/>
        <dbReference type="EC" id="3.5.4.3"/>
    </reaction>
</comment>
<dbReference type="UniPathway" id="UPA00603">
    <property type="reaction ID" value="UER00660"/>
</dbReference>
<gene>
    <name evidence="10" type="primary">guaD</name>
    <name evidence="10" type="ORF">F9P26_16925</name>
</gene>
<comment type="function">
    <text evidence="8">Catalyzes the hydrolytic deamination of guanine, producing xanthine and ammonia.</text>
</comment>
<dbReference type="Gene3D" id="2.30.40.10">
    <property type="entry name" value="Urease, subunit C, domain 1"/>
    <property type="match status" value="1"/>
</dbReference>
<dbReference type="InterPro" id="IPR011059">
    <property type="entry name" value="Metal-dep_hydrolase_composite"/>
</dbReference>
<dbReference type="InterPro" id="IPR032466">
    <property type="entry name" value="Metal_Hydrolase"/>
</dbReference>
<sequence length="452" mass="51221">MDRKLYTTLLLLPLVVSAGTTGYRGEVLYFTGEPDKNPNAIIYYKDGYLIVKDGYIEKVGEYNLLKNIKVDDIVDYQRKIITPGFVDTHTHYPQISMISEYGEQLIGWLNIYTFPTEIKYNDHQYASQKAEIFIDQLINHGTTTALVFATSSLASVDAFFEQSLKRNMRMISGKVLMDRNAPAELLDTPQSAYEDSKALIMKWQHKGRLDYAVTPRFAPTSTKEELQVAKRLLTEFPEVYFNTHLAENNQEVKWVKELFPDNRSYLDVYDKNGLVTHKSVFAHSIHLDEEDYKVLSEKRASIAFCPTSNLFLGSGLFNFDKARENNITVGLGTDVGAGTSLSILQTMDEAYKVTQIRKAFTDNPEKIHNLTPMENLYLATLGGATALSLQDKIGSFTPGKEADFIILNPMQGQILKGREENSKTIEETIFGIEMLGDDRTVEHTYVMGKKMK</sequence>
<dbReference type="PANTHER" id="PTHR11271">
    <property type="entry name" value="GUANINE DEAMINASE"/>
    <property type="match status" value="1"/>
</dbReference>
<dbReference type="NCBIfam" id="TIGR02967">
    <property type="entry name" value="guan_deamin"/>
    <property type="match status" value="1"/>
</dbReference>
<dbReference type="FunFam" id="3.20.20.140:FF:000022">
    <property type="entry name" value="Guanine deaminase"/>
    <property type="match status" value="1"/>
</dbReference>
<evidence type="ECO:0000256" key="2">
    <source>
        <dbReference type="ARBA" id="ARBA00006745"/>
    </source>
</evidence>
<evidence type="ECO:0000256" key="7">
    <source>
        <dbReference type="NCBIfam" id="TIGR02967"/>
    </source>
</evidence>
<dbReference type="EMBL" id="AALMQK010000027">
    <property type="protein sequence ID" value="EDB1934607.1"/>
    <property type="molecule type" value="Genomic_DNA"/>
</dbReference>
<proteinExistence type="inferred from homology"/>
<keyword evidence="5 8" id="KW-0378">Hydrolase</keyword>
<comment type="similarity">
    <text evidence="2 8">Belongs to the metallo-dependent hydrolases superfamily. ATZ/TRZ family.</text>
</comment>
<comment type="caution">
    <text evidence="10">The sequence shown here is derived from an EMBL/GenBank/DDBJ whole genome shotgun (WGS) entry which is preliminary data.</text>
</comment>
<dbReference type="SUPFAM" id="SSF51338">
    <property type="entry name" value="Composite domain of metallo-dependent hydrolases"/>
    <property type="match status" value="2"/>
</dbReference>
<dbReference type="GO" id="GO:0008892">
    <property type="term" value="F:guanine deaminase activity"/>
    <property type="evidence" value="ECO:0007669"/>
    <property type="project" value="UniProtKB-UniRule"/>
</dbReference>
<keyword evidence="6 8" id="KW-0862">Zinc</keyword>
<dbReference type="EC" id="3.5.4.3" evidence="3 7"/>
<accession>A0A626RCH5</accession>
<evidence type="ECO:0000313" key="10">
    <source>
        <dbReference type="EMBL" id="EDB1934607.1"/>
    </source>
</evidence>
<organism evidence="10">
    <name type="scientific">Salmonella enterica I</name>
    <dbReference type="NCBI Taxonomy" id="59201"/>
    <lineage>
        <taxon>Bacteria</taxon>
        <taxon>Pseudomonadati</taxon>
        <taxon>Pseudomonadota</taxon>
        <taxon>Gammaproteobacteria</taxon>
        <taxon>Enterobacterales</taxon>
        <taxon>Enterobacteriaceae</taxon>
        <taxon>Salmonella</taxon>
    </lineage>
</organism>
<dbReference type="InterPro" id="IPR014311">
    <property type="entry name" value="Guanine_deaminase"/>
</dbReference>
<evidence type="ECO:0000259" key="9">
    <source>
        <dbReference type="Pfam" id="PF01979"/>
    </source>
</evidence>
<dbReference type="PANTHER" id="PTHR11271:SF6">
    <property type="entry name" value="GUANINE DEAMINASE"/>
    <property type="match status" value="1"/>
</dbReference>